<protein>
    <submittedName>
        <fullName evidence="1">Uncharacterized protein</fullName>
    </submittedName>
</protein>
<dbReference type="AlphaFoldDB" id="A0A6A5Z6J6"/>
<keyword evidence="2" id="KW-1185">Reference proteome</keyword>
<organism evidence="1 2">
    <name type="scientific">Lophiotrema nucula</name>
    <dbReference type="NCBI Taxonomy" id="690887"/>
    <lineage>
        <taxon>Eukaryota</taxon>
        <taxon>Fungi</taxon>
        <taxon>Dikarya</taxon>
        <taxon>Ascomycota</taxon>
        <taxon>Pezizomycotina</taxon>
        <taxon>Dothideomycetes</taxon>
        <taxon>Pleosporomycetidae</taxon>
        <taxon>Pleosporales</taxon>
        <taxon>Lophiotremataceae</taxon>
        <taxon>Lophiotrema</taxon>
    </lineage>
</organism>
<evidence type="ECO:0000313" key="2">
    <source>
        <dbReference type="Proteomes" id="UP000799770"/>
    </source>
</evidence>
<name>A0A6A5Z6J6_9PLEO</name>
<gene>
    <name evidence="1" type="ORF">BDV96DRAFT_89246</name>
</gene>
<sequence>MVVGHNRCGSFDSLTKGQICHLWRHATGLPSSSLPSSTIVEFYQTANVLLHLGSLHVPASPCNIHHPQLNHVRVSRQVLVLQMIYELNLTWVSDVCMLSLSISYRTQGAHRAEAKDAERSLHHWVTQAMSTRRDTRSLEDTDLALHSVATAAGVLMTDAMFHPRLQASAGTSSRLPRYSSGCDALLRLELPLHGFACCLTVSCCAVAAGTVSEPVIVSQLQTLATVREALLLVANTIRGRCGIIAFRQRIVKPEPPLAQYCHHGFIQGTKMPLEMSDNCRNLQLISDFTYRWTLIARSVTFHTRCRLRGILCVTSHSTQS</sequence>
<accession>A0A6A5Z6J6</accession>
<proteinExistence type="predicted"/>
<reference evidence="1" key="1">
    <citation type="journal article" date="2020" name="Stud. Mycol.">
        <title>101 Dothideomycetes genomes: a test case for predicting lifestyles and emergence of pathogens.</title>
        <authorList>
            <person name="Haridas S."/>
            <person name="Albert R."/>
            <person name="Binder M."/>
            <person name="Bloem J."/>
            <person name="Labutti K."/>
            <person name="Salamov A."/>
            <person name="Andreopoulos B."/>
            <person name="Baker S."/>
            <person name="Barry K."/>
            <person name="Bills G."/>
            <person name="Bluhm B."/>
            <person name="Cannon C."/>
            <person name="Castanera R."/>
            <person name="Culley D."/>
            <person name="Daum C."/>
            <person name="Ezra D."/>
            <person name="Gonzalez J."/>
            <person name="Henrissat B."/>
            <person name="Kuo A."/>
            <person name="Liang C."/>
            <person name="Lipzen A."/>
            <person name="Lutzoni F."/>
            <person name="Magnuson J."/>
            <person name="Mondo S."/>
            <person name="Nolan M."/>
            <person name="Ohm R."/>
            <person name="Pangilinan J."/>
            <person name="Park H.-J."/>
            <person name="Ramirez L."/>
            <person name="Alfaro M."/>
            <person name="Sun H."/>
            <person name="Tritt A."/>
            <person name="Yoshinaga Y."/>
            <person name="Zwiers L.-H."/>
            <person name="Turgeon B."/>
            <person name="Goodwin S."/>
            <person name="Spatafora J."/>
            <person name="Crous P."/>
            <person name="Grigoriev I."/>
        </authorList>
    </citation>
    <scope>NUCLEOTIDE SEQUENCE</scope>
    <source>
        <strain evidence="1">CBS 627.86</strain>
    </source>
</reference>
<dbReference type="EMBL" id="ML977324">
    <property type="protein sequence ID" value="KAF2114945.1"/>
    <property type="molecule type" value="Genomic_DNA"/>
</dbReference>
<evidence type="ECO:0000313" key="1">
    <source>
        <dbReference type="EMBL" id="KAF2114945.1"/>
    </source>
</evidence>
<dbReference type="Proteomes" id="UP000799770">
    <property type="component" value="Unassembled WGS sequence"/>
</dbReference>